<dbReference type="Proteomes" id="UP001464923">
    <property type="component" value="Unassembled WGS sequence"/>
</dbReference>
<keyword evidence="2" id="KW-1185">Reference proteome</keyword>
<accession>A0ABV1K2N8</accession>
<dbReference type="RefSeq" id="WP_345643848.1">
    <property type="nucleotide sequence ID" value="NZ_BAABLY010000022.1"/>
</dbReference>
<name>A0ABV1K2N8_9PSEU</name>
<gene>
    <name evidence="1" type="ORF">WHI96_27155</name>
</gene>
<protein>
    <recommendedName>
        <fullName evidence="3">Pseudouridine synthase</fullName>
    </recommendedName>
</protein>
<organism evidence="1 2">
    <name type="scientific">Pseudonocardia tropica</name>
    <dbReference type="NCBI Taxonomy" id="681289"/>
    <lineage>
        <taxon>Bacteria</taxon>
        <taxon>Bacillati</taxon>
        <taxon>Actinomycetota</taxon>
        <taxon>Actinomycetes</taxon>
        <taxon>Pseudonocardiales</taxon>
        <taxon>Pseudonocardiaceae</taxon>
        <taxon>Pseudonocardia</taxon>
    </lineage>
</organism>
<comment type="caution">
    <text evidence="1">The sequence shown here is derived from an EMBL/GenBank/DDBJ whole genome shotgun (WGS) entry which is preliminary data.</text>
</comment>
<sequence>MSDETAPQDVPTVRSRLAMLGEEAIAEHFAAGRIYLDGERVTDLDAPAPAGTRPVLRAS</sequence>
<reference evidence="1 2" key="1">
    <citation type="submission" date="2024-03" db="EMBL/GenBank/DDBJ databases">
        <title>Draft genome sequence of Pseudonocardia tropica JCM 19149.</title>
        <authorList>
            <person name="Butdee W."/>
            <person name="Duangmal K."/>
        </authorList>
    </citation>
    <scope>NUCLEOTIDE SEQUENCE [LARGE SCALE GENOMIC DNA]</scope>
    <source>
        <strain evidence="1 2">JCM 19149</strain>
    </source>
</reference>
<evidence type="ECO:0000313" key="2">
    <source>
        <dbReference type="Proteomes" id="UP001464923"/>
    </source>
</evidence>
<dbReference type="EMBL" id="JBEDNP010000048">
    <property type="protein sequence ID" value="MEQ3542494.1"/>
    <property type="molecule type" value="Genomic_DNA"/>
</dbReference>
<evidence type="ECO:0000313" key="1">
    <source>
        <dbReference type="EMBL" id="MEQ3542494.1"/>
    </source>
</evidence>
<proteinExistence type="predicted"/>
<evidence type="ECO:0008006" key="3">
    <source>
        <dbReference type="Google" id="ProtNLM"/>
    </source>
</evidence>